<keyword evidence="1" id="KW-0472">Membrane</keyword>
<feature type="transmembrane region" description="Helical" evidence="1">
    <location>
        <begin position="209"/>
        <end position="226"/>
    </location>
</feature>
<protein>
    <submittedName>
        <fullName evidence="3">Acyltransferase</fullName>
    </submittedName>
</protein>
<dbReference type="InterPro" id="IPR002656">
    <property type="entry name" value="Acyl_transf_3_dom"/>
</dbReference>
<dbReference type="PANTHER" id="PTHR23028">
    <property type="entry name" value="ACETYLTRANSFERASE"/>
    <property type="match status" value="1"/>
</dbReference>
<feature type="transmembrane region" description="Helical" evidence="1">
    <location>
        <begin position="297"/>
        <end position="317"/>
    </location>
</feature>
<keyword evidence="3" id="KW-0808">Transferase</keyword>
<dbReference type="Pfam" id="PF01757">
    <property type="entry name" value="Acyl_transf_3"/>
    <property type="match status" value="1"/>
</dbReference>
<feature type="transmembrane region" description="Helical" evidence="1">
    <location>
        <begin position="151"/>
        <end position="172"/>
    </location>
</feature>
<feature type="transmembrane region" description="Helical" evidence="1">
    <location>
        <begin position="88"/>
        <end position="107"/>
    </location>
</feature>
<evidence type="ECO:0000259" key="2">
    <source>
        <dbReference type="Pfam" id="PF01757"/>
    </source>
</evidence>
<accession>A0A8T4IDV5</accession>
<keyword evidence="1" id="KW-1133">Transmembrane helix</keyword>
<comment type="caution">
    <text evidence="3">The sequence shown here is derived from an EMBL/GenBank/DDBJ whole genome shotgun (WGS) entry which is preliminary data.</text>
</comment>
<dbReference type="InterPro" id="IPR050879">
    <property type="entry name" value="Acyltransferase_3"/>
</dbReference>
<evidence type="ECO:0000313" key="4">
    <source>
        <dbReference type="Proteomes" id="UP000676996"/>
    </source>
</evidence>
<proteinExistence type="predicted"/>
<evidence type="ECO:0000313" key="3">
    <source>
        <dbReference type="EMBL" id="MBR0552713.1"/>
    </source>
</evidence>
<feature type="transmembrane region" description="Helical" evidence="1">
    <location>
        <begin position="12"/>
        <end position="28"/>
    </location>
</feature>
<name>A0A8T4IDV5_9SPHN</name>
<keyword evidence="4" id="KW-1185">Reference proteome</keyword>
<dbReference type="PANTHER" id="PTHR23028:SF131">
    <property type="entry name" value="BLR2367 PROTEIN"/>
    <property type="match status" value="1"/>
</dbReference>
<feature type="transmembrane region" description="Helical" evidence="1">
    <location>
        <begin position="48"/>
        <end position="67"/>
    </location>
</feature>
<dbReference type="GO" id="GO:0000271">
    <property type="term" value="P:polysaccharide biosynthetic process"/>
    <property type="evidence" value="ECO:0007669"/>
    <property type="project" value="TreeGrafter"/>
</dbReference>
<reference evidence="3" key="1">
    <citation type="submission" date="2021-04" db="EMBL/GenBank/DDBJ databases">
        <title>Ouciella asimina sp. nov., isolated from the surface seawater in the hydrothermal field of Okinawa Trough.</title>
        <authorList>
            <person name="Shuang W."/>
        </authorList>
    </citation>
    <scope>NUCLEOTIDE SEQUENCE</scope>
    <source>
        <strain evidence="3">LXI357</strain>
    </source>
</reference>
<keyword evidence="3" id="KW-0012">Acyltransferase</keyword>
<dbReference type="EMBL" id="JAGRQC010000002">
    <property type="protein sequence ID" value="MBR0552713.1"/>
    <property type="molecule type" value="Genomic_DNA"/>
</dbReference>
<organism evidence="3 4">
    <name type="scientific">Stakelama marina</name>
    <dbReference type="NCBI Taxonomy" id="2826939"/>
    <lineage>
        <taxon>Bacteria</taxon>
        <taxon>Pseudomonadati</taxon>
        <taxon>Pseudomonadota</taxon>
        <taxon>Alphaproteobacteria</taxon>
        <taxon>Sphingomonadales</taxon>
        <taxon>Sphingomonadaceae</taxon>
        <taxon>Stakelama</taxon>
    </lineage>
</organism>
<dbReference type="RefSeq" id="WP_284053972.1">
    <property type="nucleotide sequence ID" value="NZ_JAGRQC010000002.1"/>
</dbReference>
<sequence>MSNERRYLATHNALRGFAALAVFAYHLQLDPLHPLPLGSFAPLIDRGYLWVDFFFLLSGYVLSMCYFDRLADGGLTAAATFLRARIARIVPMHLAALTLLVALVFMLRSNQSALGGARFWAFINAPRLDYLALQTVLLQVWNYRAAVSWNVPSWSISAEMHIYLLLPALAWTAARRPRLAPWGMLAASTLIYAYILAERPRLDILDPLAILRCLAGFLLGAAIQRWRGFYLGTTERRATLTQLTALAGLVAVLLGSRQDVLSIPFFALLLAATADDRGILAIIFSARAWQALGRISYSIYLLNFPLLLAGDAAWMVVYPTATTPGLVRVAGDAIFAGALIALAQLTFWAIETPARRMLRSAPSAAELSPSERLAAVDPAP</sequence>
<dbReference type="AlphaFoldDB" id="A0A8T4IDV5"/>
<keyword evidence="1" id="KW-0812">Transmembrane</keyword>
<feature type="transmembrane region" description="Helical" evidence="1">
    <location>
        <begin position="329"/>
        <end position="350"/>
    </location>
</feature>
<dbReference type="GO" id="GO:0016747">
    <property type="term" value="F:acyltransferase activity, transferring groups other than amino-acyl groups"/>
    <property type="evidence" value="ECO:0007669"/>
    <property type="project" value="InterPro"/>
</dbReference>
<feature type="domain" description="Acyltransferase 3" evidence="2">
    <location>
        <begin position="12"/>
        <end position="309"/>
    </location>
</feature>
<gene>
    <name evidence="3" type="ORF">J7S20_09375</name>
</gene>
<dbReference type="Proteomes" id="UP000676996">
    <property type="component" value="Unassembled WGS sequence"/>
</dbReference>
<dbReference type="GO" id="GO:0016020">
    <property type="term" value="C:membrane"/>
    <property type="evidence" value="ECO:0007669"/>
    <property type="project" value="TreeGrafter"/>
</dbReference>
<feature type="transmembrane region" description="Helical" evidence="1">
    <location>
        <begin position="179"/>
        <end position="197"/>
    </location>
</feature>
<evidence type="ECO:0000256" key="1">
    <source>
        <dbReference type="SAM" id="Phobius"/>
    </source>
</evidence>